<evidence type="ECO:0000313" key="3">
    <source>
        <dbReference type="Proteomes" id="UP001604336"/>
    </source>
</evidence>
<gene>
    <name evidence="2" type="ORF">Adt_34204</name>
</gene>
<protein>
    <submittedName>
        <fullName evidence="2">Uncharacterized protein</fullName>
    </submittedName>
</protein>
<sequence>MASMKRTVAGLDMENERKNTDNVEMDAEKPKATANSNTNTPEPHCLSRADCRGAAVQSVQIYNFRLLPCRSTGRLTMREAPTARPREETPPFCTSQFPCCLPTAVNGKPLLPTAFLFSEVRLRGLRLNCRSVHAVHAVTLQPSD</sequence>
<reference evidence="3" key="1">
    <citation type="submission" date="2024-07" db="EMBL/GenBank/DDBJ databases">
        <title>Two chromosome-level genome assemblies of Korean endemic species Abeliophyllum distichum and Forsythia ovata (Oleaceae).</title>
        <authorList>
            <person name="Jang H."/>
        </authorList>
    </citation>
    <scope>NUCLEOTIDE SEQUENCE [LARGE SCALE GENOMIC DNA]</scope>
</reference>
<evidence type="ECO:0000256" key="1">
    <source>
        <dbReference type="SAM" id="MobiDB-lite"/>
    </source>
</evidence>
<accession>A0ABD1R0F9</accession>
<feature type="region of interest" description="Disordered" evidence="1">
    <location>
        <begin position="1"/>
        <end position="43"/>
    </location>
</feature>
<name>A0ABD1R0F9_9LAMI</name>
<feature type="compositionally biased region" description="Basic and acidic residues" evidence="1">
    <location>
        <begin position="14"/>
        <end position="31"/>
    </location>
</feature>
<comment type="caution">
    <text evidence="2">The sequence shown here is derived from an EMBL/GenBank/DDBJ whole genome shotgun (WGS) entry which is preliminary data.</text>
</comment>
<dbReference type="AlphaFoldDB" id="A0ABD1R0F9"/>
<proteinExistence type="predicted"/>
<dbReference type="EMBL" id="JBFOLK010000010">
    <property type="protein sequence ID" value="KAL2481238.1"/>
    <property type="molecule type" value="Genomic_DNA"/>
</dbReference>
<evidence type="ECO:0000313" key="2">
    <source>
        <dbReference type="EMBL" id="KAL2481238.1"/>
    </source>
</evidence>
<dbReference type="Proteomes" id="UP001604336">
    <property type="component" value="Unassembled WGS sequence"/>
</dbReference>
<keyword evidence="3" id="KW-1185">Reference proteome</keyword>
<organism evidence="2 3">
    <name type="scientific">Abeliophyllum distichum</name>
    <dbReference type="NCBI Taxonomy" id="126358"/>
    <lineage>
        <taxon>Eukaryota</taxon>
        <taxon>Viridiplantae</taxon>
        <taxon>Streptophyta</taxon>
        <taxon>Embryophyta</taxon>
        <taxon>Tracheophyta</taxon>
        <taxon>Spermatophyta</taxon>
        <taxon>Magnoliopsida</taxon>
        <taxon>eudicotyledons</taxon>
        <taxon>Gunneridae</taxon>
        <taxon>Pentapetalae</taxon>
        <taxon>asterids</taxon>
        <taxon>lamiids</taxon>
        <taxon>Lamiales</taxon>
        <taxon>Oleaceae</taxon>
        <taxon>Forsythieae</taxon>
        <taxon>Abeliophyllum</taxon>
    </lineage>
</organism>